<feature type="compositionally biased region" description="Low complexity" evidence="10">
    <location>
        <begin position="225"/>
        <end position="239"/>
    </location>
</feature>
<keyword evidence="5" id="KW-0418">Kinase</keyword>
<dbReference type="PANTHER" id="PTHR24343">
    <property type="entry name" value="SERINE/THREONINE KINASE"/>
    <property type="match status" value="1"/>
</dbReference>
<feature type="region of interest" description="Disordered" evidence="10">
    <location>
        <begin position="62"/>
        <end position="179"/>
    </location>
</feature>
<feature type="region of interest" description="Disordered" evidence="10">
    <location>
        <begin position="215"/>
        <end position="239"/>
    </location>
</feature>
<dbReference type="CDD" id="cd13994">
    <property type="entry name" value="STKc_HAL4_like"/>
    <property type="match status" value="1"/>
</dbReference>
<evidence type="ECO:0000256" key="6">
    <source>
        <dbReference type="ARBA" id="ARBA00022840"/>
    </source>
</evidence>
<protein>
    <recommendedName>
        <fullName evidence="1">non-specific serine/threonine protein kinase</fullName>
        <ecNumber evidence="1">2.7.11.1</ecNumber>
    </recommendedName>
</protein>
<dbReference type="AlphaFoldDB" id="A0A168MVQ5"/>
<evidence type="ECO:0000256" key="3">
    <source>
        <dbReference type="ARBA" id="ARBA00022679"/>
    </source>
</evidence>
<keyword evidence="13" id="KW-1185">Reference proteome</keyword>
<dbReference type="PROSITE" id="PS00107">
    <property type="entry name" value="PROTEIN_KINASE_ATP"/>
    <property type="match status" value="1"/>
</dbReference>
<feature type="compositionally biased region" description="Basic residues" evidence="10">
    <location>
        <begin position="215"/>
        <end position="224"/>
    </location>
</feature>
<dbReference type="Proteomes" id="UP000078561">
    <property type="component" value="Unassembled WGS sequence"/>
</dbReference>
<dbReference type="EC" id="2.7.11.1" evidence="1"/>
<keyword evidence="6 9" id="KW-0067">ATP-binding</keyword>
<keyword evidence="3" id="KW-0808">Transferase</keyword>
<gene>
    <name evidence="12" type="primary">ABSGL_04910.1 scaffold 6065</name>
</gene>
<dbReference type="InterPro" id="IPR011009">
    <property type="entry name" value="Kinase-like_dom_sf"/>
</dbReference>
<keyword evidence="4 9" id="KW-0547">Nucleotide-binding</keyword>
<feature type="compositionally biased region" description="Low complexity" evidence="10">
    <location>
        <begin position="84"/>
        <end position="102"/>
    </location>
</feature>
<evidence type="ECO:0000256" key="10">
    <source>
        <dbReference type="SAM" id="MobiDB-lite"/>
    </source>
</evidence>
<comment type="catalytic activity">
    <reaction evidence="7">
        <text>L-threonyl-[protein] + ATP = O-phospho-L-threonyl-[protein] + ADP + H(+)</text>
        <dbReference type="Rhea" id="RHEA:46608"/>
        <dbReference type="Rhea" id="RHEA-COMP:11060"/>
        <dbReference type="Rhea" id="RHEA-COMP:11605"/>
        <dbReference type="ChEBI" id="CHEBI:15378"/>
        <dbReference type="ChEBI" id="CHEBI:30013"/>
        <dbReference type="ChEBI" id="CHEBI:30616"/>
        <dbReference type="ChEBI" id="CHEBI:61977"/>
        <dbReference type="ChEBI" id="CHEBI:456216"/>
        <dbReference type="EC" id="2.7.11.1"/>
    </reaction>
</comment>
<dbReference type="PROSITE" id="PS00108">
    <property type="entry name" value="PROTEIN_KINASE_ST"/>
    <property type="match status" value="1"/>
</dbReference>
<dbReference type="STRING" id="4829.A0A168MVQ5"/>
<dbReference type="GO" id="GO:0004674">
    <property type="term" value="F:protein serine/threonine kinase activity"/>
    <property type="evidence" value="ECO:0007669"/>
    <property type="project" value="UniProtKB-KW"/>
</dbReference>
<comment type="catalytic activity">
    <reaction evidence="8">
        <text>L-seryl-[protein] + ATP = O-phospho-L-seryl-[protein] + ADP + H(+)</text>
        <dbReference type="Rhea" id="RHEA:17989"/>
        <dbReference type="Rhea" id="RHEA-COMP:9863"/>
        <dbReference type="Rhea" id="RHEA-COMP:11604"/>
        <dbReference type="ChEBI" id="CHEBI:15378"/>
        <dbReference type="ChEBI" id="CHEBI:29999"/>
        <dbReference type="ChEBI" id="CHEBI:30616"/>
        <dbReference type="ChEBI" id="CHEBI:83421"/>
        <dbReference type="ChEBI" id="CHEBI:456216"/>
        <dbReference type="EC" id="2.7.11.1"/>
    </reaction>
</comment>
<accession>A0A168MVQ5</accession>
<feature type="domain" description="Protein kinase" evidence="11">
    <location>
        <begin position="260"/>
        <end position="523"/>
    </location>
</feature>
<dbReference type="InterPro" id="IPR008271">
    <property type="entry name" value="Ser/Thr_kinase_AS"/>
</dbReference>
<feature type="binding site" evidence="9">
    <location>
        <position position="289"/>
    </location>
    <ligand>
        <name>ATP</name>
        <dbReference type="ChEBI" id="CHEBI:30616"/>
    </ligand>
</feature>
<name>A0A168MVQ5_ABSGL</name>
<dbReference type="OMA" id="KHAIHQF"/>
<feature type="compositionally biased region" description="Polar residues" evidence="10">
    <location>
        <begin position="1"/>
        <end position="11"/>
    </location>
</feature>
<dbReference type="OrthoDB" id="6513151at2759"/>
<dbReference type="InterPro" id="IPR000719">
    <property type="entry name" value="Prot_kinase_dom"/>
</dbReference>
<dbReference type="PROSITE" id="PS50011">
    <property type="entry name" value="PROTEIN_KINASE_DOM"/>
    <property type="match status" value="1"/>
</dbReference>
<feature type="compositionally biased region" description="Polar residues" evidence="10">
    <location>
        <begin position="159"/>
        <end position="179"/>
    </location>
</feature>
<evidence type="ECO:0000256" key="8">
    <source>
        <dbReference type="ARBA" id="ARBA00048679"/>
    </source>
</evidence>
<dbReference type="InParanoid" id="A0A168MVQ5"/>
<evidence type="ECO:0000256" key="1">
    <source>
        <dbReference type="ARBA" id="ARBA00012513"/>
    </source>
</evidence>
<dbReference type="Pfam" id="PF00069">
    <property type="entry name" value="Pkinase"/>
    <property type="match status" value="1"/>
</dbReference>
<evidence type="ECO:0000256" key="7">
    <source>
        <dbReference type="ARBA" id="ARBA00047899"/>
    </source>
</evidence>
<dbReference type="FunCoup" id="A0A168MVQ5">
    <property type="interactions" value="103"/>
</dbReference>
<feature type="region of interest" description="Disordered" evidence="10">
    <location>
        <begin position="566"/>
        <end position="590"/>
    </location>
</feature>
<dbReference type="InterPro" id="IPR017441">
    <property type="entry name" value="Protein_kinase_ATP_BS"/>
</dbReference>
<feature type="compositionally biased region" description="Polar residues" evidence="10">
    <location>
        <begin position="566"/>
        <end position="582"/>
    </location>
</feature>
<dbReference type="SUPFAM" id="SSF56112">
    <property type="entry name" value="Protein kinase-like (PK-like)"/>
    <property type="match status" value="1"/>
</dbReference>
<evidence type="ECO:0000259" key="11">
    <source>
        <dbReference type="PROSITE" id="PS50011"/>
    </source>
</evidence>
<dbReference type="SMART" id="SM00220">
    <property type="entry name" value="S_TKc"/>
    <property type="match status" value="1"/>
</dbReference>
<dbReference type="PANTHER" id="PTHR24343:SF137">
    <property type="entry name" value="SERINE_THREONINE-PROTEIN KINASE HRK1"/>
    <property type="match status" value="1"/>
</dbReference>
<feature type="region of interest" description="Disordered" evidence="10">
    <location>
        <begin position="1"/>
        <end position="34"/>
    </location>
</feature>
<evidence type="ECO:0000256" key="5">
    <source>
        <dbReference type="ARBA" id="ARBA00022777"/>
    </source>
</evidence>
<dbReference type="GO" id="GO:0005829">
    <property type="term" value="C:cytosol"/>
    <property type="evidence" value="ECO:0007669"/>
    <property type="project" value="TreeGrafter"/>
</dbReference>
<sequence>MPTSPHHQQSLEPIMNGSRPNSASYQDTHEATHSLSEKLKAVNFDTPAKIFQNKHAIHQFESVTPDVSVPGTPIVHRHPKRSSTAKSPSSTSEATSAYASPSLAPSIAYTPSSLSPHESGDDEIESATHGNSPFSISRPASPDINPQPLHDTNHHILPHTSTSATLGTSSPARPSTPSQFVFKRPEYDKKFHHTHFHHLEKKDTILHELKRFFKHDKKKHHKKPAASSSSATSTRPSLSSKISDLSFANEFNKDLEGRYGKWGRFVGKGAGGSVRLIRRSTDNKTFAVKQFRKRGPKENEKEYVKKVTAEFCIGSTLHHPNVIETLDIIQEGSAFYEIMEFAPNDLFNIVMSGRMTRGEIACCWKQMLDGVHYLQSMGIAHRDLKLDNMVLDERGILKLIDFGCAVVIKYPHETKMHRSKGICGSDPYIAPEQYTHPDYDATLSDLWSCGIVYVCMIIRRFPWRIPRPTQDPSFRNFITPSTSSAARLFKMLPRESRPILSRIMEPDATKRCSLQNVMDDPWVSSIPTCTIDQPCMDHQHHLLVKPSKQIMAQGNIVVLDSPPLSTDASATSTVGTDDVNSTSHKKKTIK</sequence>
<reference evidence="12" key="1">
    <citation type="submission" date="2016-04" db="EMBL/GenBank/DDBJ databases">
        <authorList>
            <person name="Evans L.H."/>
            <person name="Alamgir A."/>
            <person name="Owens N."/>
            <person name="Weber N.D."/>
            <person name="Virtaneva K."/>
            <person name="Barbian K."/>
            <person name="Babar A."/>
            <person name="Rosenke K."/>
        </authorList>
    </citation>
    <scope>NUCLEOTIDE SEQUENCE [LARGE SCALE GENOMIC DNA]</scope>
    <source>
        <strain evidence="12">CBS 101.48</strain>
    </source>
</reference>
<evidence type="ECO:0000256" key="2">
    <source>
        <dbReference type="ARBA" id="ARBA00022527"/>
    </source>
</evidence>
<proteinExistence type="predicted"/>
<dbReference type="EMBL" id="LT552609">
    <property type="protein sequence ID" value="SAL99309.1"/>
    <property type="molecule type" value="Genomic_DNA"/>
</dbReference>
<evidence type="ECO:0000313" key="13">
    <source>
        <dbReference type="Proteomes" id="UP000078561"/>
    </source>
</evidence>
<evidence type="ECO:0000256" key="9">
    <source>
        <dbReference type="PROSITE-ProRule" id="PRU10141"/>
    </source>
</evidence>
<evidence type="ECO:0000313" key="12">
    <source>
        <dbReference type="EMBL" id="SAL99309.1"/>
    </source>
</evidence>
<evidence type="ECO:0000256" key="4">
    <source>
        <dbReference type="ARBA" id="ARBA00022741"/>
    </source>
</evidence>
<keyword evidence="2" id="KW-0723">Serine/threonine-protein kinase</keyword>
<dbReference type="Gene3D" id="1.10.510.10">
    <property type="entry name" value="Transferase(Phosphotransferase) domain 1"/>
    <property type="match status" value="1"/>
</dbReference>
<dbReference type="GO" id="GO:0005524">
    <property type="term" value="F:ATP binding"/>
    <property type="evidence" value="ECO:0007669"/>
    <property type="project" value="UniProtKB-UniRule"/>
</dbReference>
<organism evidence="12">
    <name type="scientific">Absidia glauca</name>
    <name type="common">Pin mould</name>
    <dbReference type="NCBI Taxonomy" id="4829"/>
    <lineage>
        <taxon>Eukaryota</taxon>
        <taxon>Fungi</taxon>
        <taxon>Fungi incertae sedis</taxon>
        <taxon>Mucoromycota</taxon>
        <taxon>Mucoromycotina</taxon>
        <taxon>Mucoromycetes</taxon>
        <taxon>Mucorales</taxon>
        <taxon>Cunninghamellaceae</taxon>
        <taxon>Absidia</taxon>
    </lineage>
</organism>